<dbReference type="EMBL" id="OOIQ01000002">
    <property type="protein sequence ID" value="SPO43564.1"/>
    <property type="molecule type" value="Genomic_DNA"/>
</dbReference>
<sequence>MNTTANDMGSTAAGAVGWDQYPSAPAEVAFNTDNPIQPDIVAMDEDNEARSDQVALVDKDGFEVWCSRAKVLEQSGQLFEMILGGRIHLPVSSSEAFLLARGIDARISGWDCYSLEQLMQAVNLFSHYELRQWERSGLETAIIDRLERPDEEAGPSPKLRDRRFADRLVYTAQQGSMYRLWSFIDKQGLCSAVHYDPGDDRPRKRRKVSTEWVYQCIECS</sequence>
<comment type="caution">
    <text evidence="1">The sequence shown here is derived from an EMBL/GenBank/DDBJ whole genome shotgun (WGS) entry which is preliminary data.</text>
</comment>
<reference evidence="1" key="1">
    <citation type="submission" date="2018-03" db="EMBL/GenBank/DDBJ databases">
        <authorList>
            <person name="Guldener U."/>
        </authorList>
    </citation>
    <scope>NUCLEOTIDE SEQUENCE [LARGE SCALE GENOMIC DNA]</scope>
    <source>
        <strain evidence="1">ATCC34888</strain>
    </source>
</reference>
<organism evidence="1 2">
    <name type="scientific">Pseudozyma antarctica</name>
    <name type="common">Yeast</name>
    <name type="synonym">Candida antarctica</name>
    <dbReference type="NCBI Taxonomy" id="84753"/>
    <lineage>
        <taxon>Eukaryota</taxon>
        <taxon>Fungi</taxon>
        <taxon>Dikarya</taxon>
        <taxon>Basidiomycota</taxon>
        <taxon>Ustilaginomycotina</taxon>
        <taxon>Ustilaginomycetes</taxon>
        <taxon>Ustilaginales</taxon>
        <taxon>Ustilaginaceae</taxon>
        <taxon>Moesziomyces</taxon>
    </lineage>
</organism>
<protein>
    <recommendedName>
        <fullName evidence="3">BTB domain-containing protein</fullName>
    </recommendedName>
</protein>
<keyword evidence="2" id="KW-1185">Reference proteome</keyword>
<gene>
    <name evidence="1" type="ORF">PSANT_01249</name>
</gene>
<evidence type="ECO:0008006" key="3">
    <source>
        <dbReference type="Google" id="ProtNLM"/>
    </source>
</evidence>
<evidence type="ECO:0000313" key="1">
    <source>
        <dbReference type="EMBL" id="SPO43564.1"/>
    </source>
</evidence>
<name>A0A5C3FGN2_PSEA2</name>
<accession>A0A5C3FGN2</accession>
<dbReference type="OrthoDB" id="10353730at2759"/>
<dbReference type="AlphaFoldDB" id="A0A5C3FGN2"/>
<dbReference type="Proteomes" id="UP000325008">
    <property type="component" value="Unassembled WGS sequence"/>
</dbReference>
<evidence type="ECO:0000313" key="2">
    <source>
        <dbReference type="Proteomes" id="UP000325008"/>
    </source>
</evidence>
<proteinExistence type="predicted"/>